<evidence type="ECO:0008006" key="4">
    <source>
        <dbReference type="Google" id="ProtNLM"/>
    </source>
</evidence>
<keyword evidence="3" id="KW-1185">Reference proteome</keyword>
<keyword evidence="1" id="KW-0472">Membrane</keyword>
<feature type="transmembrane region" description="Helical" evidence="1">
    <location>
        <begin position="60"/>
        <end position="80"/>
    </location>
</feature>
<dbReference type="Proteomes" id="UP001259347">
    <property type="component" value="Unassembled WGS sequence"/>
</dbReference>
<feature type="transmembrane region" description="Helical" evidence="1">
    <location>
        <begin position="92"/>
        <end position="116"/>
    </location>
</feature>
<evidence type="ECO:0000313" key="2">
    <source>
        <dbReference type="EMBL" id="MDR6868493.1"/>
    </source>
</evidence>
<sequence>MTATGQKRAATSKRGSAAASFVAIAIVVIAAVLAGISGYLNGSLQGELPHATAPDRSSVLVAARSLLWGCLGVVALGTVLSGVMARSGNARLVLTMSVFFGGALLSLLVFVGGYAFGSNPPG</sequence>
<accession>A0ABU1SHL9</accession>
<dbReference type="EMBL" id="JAVDUM010000015">
    <property type="protein sequence ID" value="MDR6868493.1"/>
    <property type="molecule type" value="Genomic_DNA"/>
</dbReference>
<proteinExistence type="predicted"/>
<name>A0ABU1SHL9_9MICO</name>
<evidence type="ECO:0000313" key="3">
    <source>
        <dbReference type="Proteomes" id="UP001259347"/>
    </source>
</evidence>
<comment type="caution">
    <text evidence="2">The sequence shown here is derived from an EMBL/GenBank/DDBJ whole genome shotgun (WGS) entry which is preliminary data.</text>
</comment>
<feature type="transmembrane region" description="Helical" evidence="1">
    <location>
        <begin position="21"/>
        <end position="40"/>
    </location>
</feature>
<protein>
    <recommendedName>
        <fullName evidence="4">DUF4064 domain-containing protein</fullName>
    </recommendedName>
</protein>
<gene>
    <name evidence="2" type="ORF">J2Y69_003112</name>
</gene>
<organism evidence="2 3">
    <name type="scientific">Microbacterium resistens</name>
    <dbReference type="NCBI Taxonomy" id="156977"/>
    <lineage>
        <taxon>Bacteria</taxon>
        <taxon>Bacillati</taxon>
        <taxon>Actinomycetota</taxon>
        <taxon>Actinomycetes</taxon>
        <taxon>Micrococcales</taxon>
        <taxon>Microbacteriaceae</taxon>
        <taxon>Microbacterium</taxon>
    </lineage>
</organism>
<evidence type="ECO:0000256" key="1">
    <source>
        <dbReference type="SAM" id="Phobius"/>
    </source>
</evidence>
<keyword evidence="1" id="KW-1133">Transmembrane helix</keyword>
<keyword evidence="1" id="KW-0812">Transmembrane</keyword>
<reference evidence="2 3" key="1">
    <citation type="submission" date="2023-07" db="EMBL/GenBank/DDBJ databases">
        <title>Sorghum-associated microbial communities from plants grown in Nebraska, USA.</title>
        <authorList>
            <person name="Schachtman D."/>
        </authorList>
    </citation>
    <scope>NUCLEOTIDE SEQUENCE [LARGE SCALE GENOMIC DNA]</scope>
    <source>
        <strain evidence="2 3">2980</strain>
    </source>
</reference>